<sequence length="158" mass="18292">MTSEDLCPLSTSNNQKCHKCCYTPLFIFFQQQSNGANIKWLFPLFIRSSRHIIQRINQGLRASVKTQIPMTPSSNNWLFSFTVFLQGNTGSSFSRDIQEAVPKQPVKGQCLINPPWQPHSLNTVWIHQDMYFIHTTRQDHSTQFISQFGKVYIPLDNQ</sequence>
<comment type="caution">
    <text evidence="1">The sequence shown here is derived from an EMBL/GenBank/DDBJ whole genome shotgun (WGS) entry which is preliminary data.</text>
</comment>
<reference evidence="1" key="1">
    <citation type="submission" date="2021-03" db="EMBL/GenBank/DDBJ databases">
        <title>Draft genome sequence of rust myrtle Austropuccinia psidii MF-1, a brazilian biotype.</title>
        <authorList>
            <person name="Quecine M.C."/>
            <person name="Pachon D.M.R."/>
            <person name="Bonatelli M.L."/>
            <person name="Correr F.H."/>
            <person name="Franceschini L.M."/>
            <person name="Leite T.F."/>
            <person name="Margarido G.R.A."/>
            <person name="Almeida C.A."/>
            <person name="Ferrarezi J.A."/>
            <person name="Labate C.A."/>
        </authorList>
    </citation>
    <scope>NUCLEOTIDE SEQUENCE</scope>
    <source>
        <strain evidence="1">MF-1</strain>
    </source>
</reference>
<protein>
    <submittedName>
        <fullName evidence="1">Uncharacterized protein</fullName>
    </submittedName>
</protein>
<organism evidence="1 2">
    <name type="scientific">Austropuccinia psidii MF-1</name>
    <dbReference type="NCBI Taxonomy" id="1389203"/>
    <lineage>
        <taxon>Eukaryota</taxon>
        <taxon>Fungi</taxon>
        <taxon>Dikarya</taxon>
        <taxon>Basidiomycota</taxon>
        <taxon>Pucciniomycotina</taxon>
        <taxon>Pucciniomycetes</taxon>
        <taxon>Pucciniales</taxon>
        <taxon>Sphaerophragmiaceae</taxon>
        <taxon>Austropuccinia</taxon>
    </lineage>
</organism>
<keyword evidence="2" id="KW-1185">Reference proteome</keyword>
<accession>A0A9Q3D5Z1</accession>
<proteinExistence type="predicted"/>
<dbReference type="AlphaFoldDB" id="A0A9Q3D5Z1"/>
<name>A0A9Q3D5Z1_9BASI</name>
<gene>
    <name evidence="1" type="ORF">O181_035693</name>
</gene>
<evidence type="ECO:0000313" key="1">
    <source>
        <dbReference type="EMBL" id="MBW0495978.1"/>
    </source>
</evidence>
<dbReference type="EMBL" id="AVOT02013383">
    <property type="protein sequence ID" value="MBW0495978.1"/>
    <property type="molecule type" value="Genomic_DNA"/>
</dbReference>
<evidence type="ECO:0000313" key="2">
    <source>
        <dbReference type="Proteomes" id="UP000765509"/>
    </source>
</evidence>
<dbReference type="Proteomes" id="UP000765509">
    <property type="component" value="Unassembled WGS sequence"/>
</dbReference>